<evidence type="ECO:0000259" key="2">
    <source>
        <dbReference type="Pfam" id="PF13360"/>
    </source>
</evidence>
<organism evidence="3 4">
    <name type="scientific">Tectimicrobiota bacterium</name>
    <dbReference type="NCBI Taxonomy" id="2528274"/>
    <lineage>
        <taxon>Bacteria</taxon>
        <taxon>Pseudomonadati</taxon>
        <taxon>Nitrospinota/Tectimicrobiota group</taxon>
        <taxon>Candidatus Tectimicrobiota</taxon>
    </lineage>
</organism>
<protein>
    <submittedName>
        <fullName evidence="3">PQQ-binding-like beta-propeller repeat protein</fullName>
    </submittedName>
</protein>
<evidence type="ECO:0000313" key="3">
    <source>
        <dbReference type="EMBL" id="MBI3127344.1"/>
    </source>
</evidence>
<evidence type="ECO:0000256" key="1">
    <source>
        <dbReference type="SAM" id="SignalP"/>
    </source>
</evidence>
<name>A0A932MLM3_UNCTE</name>
<dbReference type="SUPFAM" id="SSF50998">
    <property type="entry name" value="Quinoprotein alcohol dehydrogenase-like"/>
    <property type="match status" value="1"/>
</dbReference>
<dbReference type="InterPro" id="IPR015943">
    <property type="entry name" value="WD40/YVTN_repeat-like_dom_sf"/>
</dbReference>
<sequence length="545" mass="58789">MTARLALALALLLPGCGAEPAAPRFTFARLGGVIEGVPPGEAKQVAVSCGGRAAQAAAPRVMGEKLLLAFRWEPREACTLRWGENGKQRMEAVAPALADPVPVRVVELEGMLAGPGHAGSGESTFVLFSPSGRLLALGNQRGQVRVMEVETGKTVFERRVAEGLAKAAAFSPDERVLFIGEQTREGSIRAVELPGGREAWRYDLSKDLGSGGPRDPGNELAWVEFPGPYRMAVTPEGDLLVGGLHNWYPDPGSPVRQLSHLYRFDGRTGALRWKWPREKPAPLSLTWFSHDEKARVAVGVLGMARNWEPGLPMPPGLYAVDLGTGEERWRHPFEPLPPFKSVTTWRSVAVRPDGGAVNASTGDGRLYIIERGRARWTEARGGPVQTGGFPVVAETGLLGATRELAIFSLGGGYVPLQAAPAGASTNQPHPNSNTLLFFGWDGRLRHRWAAPNRPNGLALSADGRWLAVPLSQSRAFRREDVNALVLFDTRREGNPYAGEYHTEGPIPYDQAAISPDGSLIAVVESPAAIPDGRPPRGKSRLHILY</sequence>
<dbReference type="Proteomes" id="UP000782312">
    <property type="component" value="Unassembled WGS sequence"/>
</dbReference>
<gene>
    <name evidence="3" type="ORF">HYZ11_07045</name>
</gene>
<dbReference type="EMBL" id="JACPUR010000017">
    <property type="protein sequence ID" value="MBI3127344.1"/>
    <property type="molecule type" value="Genomic_DNA"/>
</dbReference>
<evidence type="ECO:0000313" key="4">
    <source>
        <dbReference type="Proteomes" id="UP000782312"/>
    </source>
</evidence>
<dbReference type="AlphaFoldDB" id="A0A932MLM3"/>
<dbReference type="Gene3D" id="2.40.10.480">
    <property type="match status" value="1"/>
</dbReference>
<feature type="domain" description="Pyrrolo-quinoline quinone repeat" evidence="2">
    <location>
        <begin position="141"/>
        <end position="385"/>
    </location>
</feature>
<dbReference type="InterPro" id="IPR002372">
    <property type="entry name" value="PQQ_rpt_dom"/>
</dbReference>
<comment type="caution">
    <text evidence="3">The sequence shown here is derived from an EMBL/GenBank/DDBJ whole genome shotgun (WGS) entry which is preliminary data.</text>
</comment>
<dbReference type="InterPro" id="IPR011047">
    <property type="entry name" value="Quinoprotein_ADH-like_sf"/>
</dbReference>
<feature type="chain" id="PRO_5037527062" evidence="1">
    <location>
        <begin position="22"/>
        <end position="545"/>
    </location>
</feature>
<dbReference type="Pfam" id="PF13360">
    <property type="entry name" value="PQQ_2"/>
    <property type="match status" value="1"/>
</dbReference>
<reference evidence="3" key="1">
    <citation type="submission" date="2020-07" db="EMBL/GenBank/DDBJ databases">
        <title>Huge and variable diversity of episymbiotic CPR bacteria and DPANN archaea in groundwater ecosystems.</title>
        <authorList>
            <person name="He C.Y."/>
            <person name="Keren R."/>
            <person name="Whittaker M."/>
            <person name="Farag I.F."/>
            <person name="Doudna J."/>
            <person name="Cate J.H.D."/>
            <person name="Banfield J.F."/>
        </authorList>
    </citation>
    <scope>NUCLEOTIDE SEQUENCE</scope>
    <source>
        <strain evidence="3">NC_groundwater_763_Ag_S-0.2um_68_21</strain>
    </source>
</reference>
<keyword evidence="1" id="KW-0732">Signal</keyword>
<dbReference type="Gene3D" id="2.130.10.10">
    <property type="entry name" value="YVTN repeat-like/Quinoprotein amine dehydrogenase"/>
    <property type="match status" value="2"/>
</dbReference>
<feature type="signal peptide" evidence="1">
    <location>
        <begin position="1"/>
        <end position="21"/>
    </location>
</feature>
<proteinExistence type="predicted"/>
<accession>A0A932MLM3</accession>